<dbReference type="SUPFAM" id="SSF53756">
    <property type="entry name" value="UDP-Glycosyltransferase/glycogen phosphorylase"/>
    <property type="match status" value="1"/>
</dbReference>
<comment type="similarity">
    <text evidence="2">Belongs to the glycosyltransferase 28 family.</text>
</comment>
<dbReference type="Pfam" id="PF04101">
    <property type="entry name" value="Glyco_tran_28_C"/>
    <property type="match status" value="1"/>
</dbReference>
<evidence type="ECO:0000256" key="4">
    <source>
        <dbReference type="ARBA" id="ARBA00022679"/>
    </source>
</evidence>
<protein>
    <submittedName>
        <fullName evidence="7">Glycosyltransferase</fullName>
    </submittedName>
</protein>
<keyword evidence="4" id="KW-0808">Transferase</keyword>
<evidence type="ECO:0000256" key="3">
    <source>
        <dbReference type="ARBA" id="ARBA00022676"/>
    </source>
</evidence>
<dbReference type="Pfam" id="PF06925">
    <property type="entry name" value="MGDG_synth"/>
    <property type="match status" value="1"/>
</dbReference>
<dbReference type="PANTHER" id="PTHR43025:SF3">
    <property type="entry name" value="MONOGALACTOSYLDIACYLGLYCEROL SYNTHASE 1, CHLOROPLASTIC"/>
    <property type="match status" value="1"/>
</dbReference>
<dbReference type="PANTHER" id="PTHR43025">
    <property type="entry name" value="MONOGALACTOSYLDIACYLGLYCEROL SYNTHASE"/>
    <property type="match status" value="1"/>
</dbReference>
<keyword evidence="8" id="KW-1185">Reference proteome</keyword>
<feature type="domain" description="Diacylglycerol glucosyltransferase N-terminal" evidence="6">
    <location>
        <begin position="18"/>
        <end position="181"/>
    </location>
</feature>
<accession>A0ABV6DGD5</accession>
<dbReference type="InterPro" id="IPR009695">
    <property type="entry name" value="Diacylglyc_glucosyltr_N"/>
</dbReference>
<dbReference type="Gene3D" id="3.40.50.2000">
    <property type="entry name" value="Glycogen Phosphorylase B"/>
    <property type="match status" value="1"/>
</dbReference>
<sequence length="380" mass="42532">MKRSPKLMILTASYGEGHIQAARSLQQRLYSEGMKDVSIIDLMKEAHPLLHSITSTLYLKSTKSSKYGLDYYGWTYYMTRDTKPDGTWGKAFNYLGRKKLKEIVELERPDAIINTFPFGAAPELGREHGIPTFTIVTDYALHARWFHPDTYKYYVGAPELRLEMALKGFKPERIEVSGIPVREAFHQTASIPAVRSGITERFDKEKKLVLISAGSYGVLHHLDQMIYTLLEAGGCQLAVVCGRNEKLRQRLEATHGYHPHVHIFGFVDRIHELMAASSCIVTKAGGLTLTEALTLRLPIFIYKPFRGQEKENALFLQAKGAASIALSADDLAAQILQFLADPEIGRAMKRGMSFLPSGSAAETIVKDVIRSLESRLLQSV</sequence>
<dbReference type="RefSeq" id="WP_377468691.1">
    <property type="nucleotide sequence ID" value="NZ_JBHLWN010000021.1"/>
</dbReference>
<dbReference type="EMBL" id="JBHLWN010000021">
    <property type="protein sequence ID" value="MFC0211706.1"/>
    <property type="molecule type" value="Genomic_DNA"/>
</dbReference>
<gene>
    <name evidence="7" type="ORF">ACFFK0_04425</name>
</gene>
<comment type="subcellular location">
    <subcellularLocation>
        <location evidence="1">Membrane</location>
    </subcellularLocation>
</comment>
<dbReference type="InterPro" id="IPR050519">
    <property type="entry name" value="Glycosyltransf_28_UgtP"/>
</dbReference>
<keyword evidence="3" id="KW-0328">Glycosyltransferase</keyword>
<evidence type="ECO:0000313" key="7">
    <source>
        <dbReference type="EMBL" id="MFC0211706.1"/>
    </source>
</evidence>
<dbReference type="InterPro" id="IPR007235">
    <property type="entry name" value="Glyco_trans_28_C"/>
</dbReference>
<feature type="domain" description="Glycosyl transferase family 28 C-terminal" evidence="5">
    <location>
        <begin position="229"/>
        <end position="344"/>
    </location>
</feature>
<evidence type="ECO:0000259" key="5">
    <source>
        <dbReference type="Pfam" id="PF04101"/>
    </source>
</evidence>
<evidence type="ECO:0000259" key="6">
    <source>
        <dbReference type="Pfam" id="PF06925"/>
    </source>
</evidence>
<reference evidence="7 8" key="1">
    <citation type="submission" date="2024-09" db="EMBL/GenBank/DDBJ databases">
        <authorList>
            <person name="Sun Q."/>
            <person name="Mori K."/>
        </authorList>
    </citation>
    <scope>NUCLEOTIDE SEQUENCE [LARGE SCALE GENOMIC DNA]</scope>
    <source>
        <strain evidence="7 8">CCM 7759</strain>
    </source>
</reference>
<dbReference type="Proteomes" id="UP001589776">
    <property type="component" value="Unassembled WGS sequence"/>
</dbReference>
<organism evidence="7 8">
    <name type="scientific">Paenibacillus chartarius</name>
    <dbReference type="NCBI Taxonomy" id="747481"/>
    <lineage>
        <taxon>Bacteria</taxon>
        <taxon>Bacillati</taxon>
        <taxon>Bacillota</taxon>
        <taxon>Bacilli</taxon>
        <taxon>Bacillales</taxon>
        <taxon>Paenibacillaceae</taxon>
        <taxon>Paenibacillus</taxon>
    </lineage>
</organism>
<proteinExistence type="inferred from homology"/>
<name>A0ABV6DGD5_9BACL</name>
<evidence type="ECO:0000256" key="2">
    <source>
        <dbReference type="ARBA" id="ARBA00006962"/>
    </source>
</evidence>
<comment type="caution">
    <text evidence="7">The sequence shown here is derived from an EMBL/GenBank/DDBJ whole genome shotgun (WGS) entry which is preliminary data.</text>
</comment>
<evidence type="ECO:0000313" key="8">
    <source>
        <dbReference type="Proteomes" id="UP001589776"/>
    </source>
</evidence>
<evidence type="ECO:0000256" key="1">
    <source>
        <dbReference type="ARBA" id="ARBA00004370"/>
    </source>
</evidence>